<comment type="caution">
    <text evidence="4">The sequence shown here is derived from an EMBL/GenBank/DDBJ whole genome shotgun (WGS) entry which is preliminary data.</text>
</comment>
<dbReference type="InterPro" id="IPR000182">
    <property type="entry name" value="GNAT_dom"/>
</dbReference>
<keyword evidence="5" id="KW-1185">Reference proteome</keyword>
<dbReference type="RefSeq" id="WP_129519047.1">
    <property type="nucleotide sequence ID" value="NZ_SDPN01000001.1"/>
</dbReference>
<sequence>MTVSIRLIARDDYLAVESIENAADQLLIDRLSPERWEPAPSGLSRASEPGFVLVAEEAEAGSIVGFVHVLEIDGIAHLEQISVLPQAGRRGYGRSLVEAAMDESRRRGYGQLSLRTYADVPWNAPFYAHLGFVETEPAADFHKYLVVVEERLGLARYGRRVQMTAALRQQTNYVVGRASKASRAS</sequence>
<dbReference type="Gene3D" id="3.40.630.30">
    <property type="match status" value="1"/>
</dbReference>
<keyword evidence="2" id="KW-0012">Acyltransferase</keyword>
<dbReference type="PANTHER" id="PTHR43877">
    <property type="entry name" value="AMINOALKYLPHOSPHONATE N-ACETYLTRANSFERASE-RELATED-RELATED"/>
    <property type="match status" value="1"/>
</dbReference>
<accession>A0A4Q2L4M0</accession>
<dbReference type="InterPro" id="IPR016181">
    <property type="entry name" value="Acyl_CoA_acyltransferase"/>
</dbReference>
<reference evidence="4 5" key="1">
    <citation type="submission" date="2019-01" db="EMBL/GenBank/DDBJ databases">
        <title>Agromyces.</title>
        <authorList>
            <person name="Li J."/>
        </authorList>
    </citation>
    <scope>NUCLEOTIDE SEQUENCE [LARGE SCALE GENOMIC DNA]</scope>
    <source>
        <strain evidence="4 5">DSM 15934</strain>
    </source>
</reference>
<dbReference type="Pfam" id="PF00583">
    <property type="entry name" value="Acetyltransf_1"/>
    <property type="match status" value="1"/>
</dbReference>
<dbReference type="InterPro" id="IPR050832">
    <property type="entry name" value="Bact_Acetyltransf"/>
</dbReference>
<keyword evidence="1 4" id="KW-0808">Transferase</keyword>
<protein>
    <submittedName>
        <fullName evidence="4">N-acetyltransferase</fullName>
    </submittedName>
</protein>
<proteinExistence type="predicted"/>
<dbReference type="EMBL" id="SDPN01000001">
    <property type="protein sequence ID" value="RXZ73164.1"/>
    <property type="molecule type" value="Genomic_DNA"/>
</dbReference>
<evidence type="ECO:0000259" key="3">
    <source>
        <dbReference type="PROSITE" id="PS51186"/>
    </source>
</evidence>
<dbReference type="OrthoDB" id="572496at2"/>
<organism evidence="4 5">
    <name type="scientific">Agromyces albus</name>
    <dbReference type="NCBI Taxonomy" id="205332"/>
    <lineage>
        <taxon>Bacteria</taxon>
        <taxon>Bacillati</taxon>
        <taxon>Actinomycetota</taxon>
        <taxon>Actinomycetes</taxon>
        <taxon>Micrococcales</taxon>
        <taxon>Microbacteriaceae</taxon>
        <taxon>Agromyces</taxon>
    </lineage>
</organism>
<dbReference type="GO" id="GO:0016747">
    <property type="term" value="F:acyltransferase activity, transferring groups other than amino-acyl groups"/>
    <property type="evidence" value="ECO:0007669"/>
    <property type="project" value="InterPro"/>
</dbReference>
<evidence type="ECO:0000313" key="4">
    <source>
        <dbReference type="EMBL" id="RXZ73164.1"/>
    </source>
</evidence>
<evidence type="ECO:0000256" key="1">
    <source>
        <dbReference type="ARBA" id="ARBA00022679"/>
    </source>
</evidence>
<dbReference type="Proteomes" id="UP000293865">
    <property type="component" value="Unassembled WGS sequence"/>
</dbReference>
<evidence type="ECO:0000256" key="2">
    <source>
        <dbReference type="ARBA" id="ARBA00023315"/>
    </source>
</evidence>
<dbReference type="CDD" id="cd04301">
    <property type="entry name" value="NAT_SF"/>
    <property type="match status" value="1"/>
</dbReference>
<dbReference type="SUPFAM" id="SSF55729">
    <property type="entry name" value="Acyl-CoA N-acyltransferases (Nat)"/>
    <property type="match status" value="1"/>
</dbReference>
<dbReference type="PROSITE" id="PS51186">
    <property type="entry name" value="GNAT"/>
    <property type="match status" value="1"/>
</dbReference>
<feature type="domain" description="N-acetyltransferase" evidence="3">
    <location>
        <begin position="3"/>
        <end position="155"/>
    </location>
</feature>
<name>A0A4Q2L4M0_9MICO</name>
<evidence type="ECO:0000313" key="5">
    <source>
        <dbReference type="Proteomes" id="UP000293865"/>
    </source>
</evidence>
<dbReference type="AlphaFoldDB" id="A0A4Q2L4M0"/>
<gene>
    <name evidence="4" type="ORF">ESP51_00220</name>
</gene>